<dbReference type="PRINTS" id="PR00371">
    <property type="entry name" value="FPNCR"/>
</dbReference>
<keyword evidence="2" id="KW-0285">Flavoprotein</keyword>
<evidence type="ECO:0000259" key="12">
    <source>
        <dbReference type="PROSITE" id="PS51384"/>
    </source>
</evidence>
<dbReference type="GO" id="GO:0016491">
    <property type="term" value="F:oxidoreductase activity"/>
    <property type="evidence" value="ECO:0007669"/>
    <property type="project" value="UniProtKB-KW"/>
</dbReference>
<dbReference type="InterPro" id="IPR017927">
    <property type="entry name" value="FAD-bd_FR_type"/>
</dbReference>
<dbReference type="SUPFAM" id="SSF63380">
    <property type="entry name" value="Riboflavin synthase domain-like"/>
    <property type="match status" value="1"/>
</dbReference>
<protein>
    <submittedName>
        <fullName evidence="13">Uncharacterized protein</fullName>
    </submittedName>
</protein>
<comment type="caution">
    <text evidence="13">The sequence shown here is derived from an EMBL/GenBank/DDBJ whole genome shotgun (WGS) entry which is preliminary data.</text>
</comment>
<proteinExistence type="predicted"/>
<accession>A0A3E0UDK0</accession>
<name>A0A3E0UDK0_9GAMM</name>
<dbReference type="CDD" id="cd00207">
    <property type="entry name" value="fer2"/>
    <property type="match status" value="1"/>
</dbReference>
<evidence type="ECO:0000256" key="1">
    <source>
        <dbReference type="ARBA" id="ARBA00001974"/>
    </source>
</evidence>
<keyword evidence="4" id="KW-0479">Metal-binding</keyword>
<dbReference type="InterPro" id="IPR012675">
    <property type="entry name" value="Beta-grasp_dom_sf"/>
</dbReference>
<dbReference type="InterPro" id="IPR017938">
    <property type="entry name" value="Riboflavin_synthase-like_b-brl"/>
</dbReference>
<dbReference type="Pfam" id="PF00970">
    <property type="entry name" value="FAD_binding_6"/>
    <property type="match status" value="1"/>
</dbReference>
<dbReference type="OrthoDB" id="9796486at2"/>
<dbReference type="Gene3D" id="3.10.20.30">
    <property type="match status" value="1"/>
</dbReference>
<dbReference type="PANTHER" id="PTHR47354">
    <property type="entry name" value="NADH OXIDOREDUCTASE HCR"/>
    <property type="match status" value="1"/>
</dbReference>
<dbReference type="InterPro" id="IPR039261">
    <property type="entry name" value="FNR_nucleotide-bd"/>
</dbReference>
<comment type="cofactor">
    <cofactor evidence="1">
        <name>FAD</name>
        <dbReference type="ChEBI" id="CHEBI:57692"/>
    </cofactor>
</comment>
<keyword evidence="9" id="KW-0830">Ubiquinone</keyword>
<evidence type="ECO:0000313" key="13">
    <source>
        <dbReference type="EMBL" id="REL34175.1"/>
    </source>
</evidence>
<dbReference type="GO" id="GO:0046872">
    <property type="term" value="F:metal ion binding"/>
    <property type="evidence" value="ECO:0007669"/>
    <property type="project" value="UniProtKB-KW"/>
</dbReference>
<evidence type="ECO:0000256" key="4">
    <source>
        <dbReference type="ARBA" id="ARBA00022723"/>
    </source>
</evidence>
<evidence type="ECO:0000256" key="2">
    <source>
        <dbReference type="ARBA" id="ARBA00022630"/>
    </source>
</evidence>
<dbReference type="EMBL" id="QUOV01000001">
    <property type="protein sequence ID" value="REL34175.1"/>
    <property type="molecule type" value="Genomic_DNA"/>
</dbReference>
<dbReference type="InterPro" id="IPR008333">
    <property type="entry name" value="Cbr1-like_FAD-bd_dom"/>
</dbReference>
<feature type="domain" description="2Fe-2S ferredoxin-type" evidence="11">
    <location>
        <begin position="274"/>
        <end position="361"/>
    </location>
</feature>
<dbReference type="PRINTS" id="PR00406">
    <property type="entry name" value="CYTB5RDTASE"/>
</dbReference>
<dbReference type="GO" id="GO:0051537">
    <property type="term" value="F:2 iron, 2 sulfur cluster binding"/>
    <property type="evidence" value="ECO:0007669"/>
    <property type="project" value="UniProtKB-KW"/>
</dbReference>
<keyword evidence="6" id="KW-0560">Oxidoreductase</keyword>
<gene>
    <name evidence="13" type="ORF">DXX92_01785</name>
</gene>
<dbReference type="PROSITE" id="PS51384">
    <property type="entry name" value="FAD_FR"/>
    <property type="match status" value="1"/>
</dbReference>
<evidence type="ECO:0000313" key="14">
    <source>
        <dbReference type="Proteomes" id="UP000256999"/>
    </source>
</evidence>
<keyword evidence="7" id="KW-0408">Iron</keyword>
<feature type="domain" description="FAD-binding FR-type" evidence="12">
    <location>
        <begin position="1"/>
        <end position="105"/>
    </location>
</feature>
<dbReference type="InterPro" id="IPR001041">
    <property type="entry name" value="2Fe-2S_ferredoxin-type"/>
</dbReference>
<sequence>MDFFNLKVREVIKETKYAKSFLLDVPTNLAGSFSWQPGQHVNIRVKLGDKSYIRSYSLSNCPQTLGLRLTIKSVELGAVSNFLLKNVKAGQYLEVSKPGGLFNLPKSSINHATTQQDLNAPQHHIFFAAGSGITPIFSMITALLMAKQTPRSKVYLIYSNHNQRSTIFADKLQVLVERFPERFTLMQCHSKPSWFGRKHLWHKGRVTNTVVQSVLGELTQAKQAVYYLCGPSGFMETVNQTLQQAGIDKHFILQESFGAAGKNSTIKASASRAAELSVELSGQQQTVNVKANESLLDAMLRANIDAPFSCEEGVCGSCQCQLISGEVAMVENLFLTDEEQAEGSILSCQAIAQSTQVKIRL</sequence>
<dbReference type="InterPro" id="IPR050415">
    <property type="entry name" value="MRET"/>
</dbReference>
<evidence type="ECO:0000259" key="11">
    <source>
        <dbReference type="PROSITE" id="PS51085"/>
    </source>
</evidence>
<evidence type="ECO:0000256" key="3">
    <source>
        <dbReference type="ARBA" id="ARBA00022714"/>
    </source>
</evidence>
<dbReference type="Proteomes" id="UP000256999">
    <property type="component" value="Unassembled WGS sequence"/>
</dbReference>
<dbReference type="InterPro" id="IPR036010">
    <property type="entry name" value="2Fe-2S_ferredoxin-like_sf"/>
</dbReference>
<evidence type="ECO:0000256" key="7">
    <source>
        <dbReference type="ARBA" id="ARBA00023004"/>
    </source>
</evidence>
<reference evidence="13 14" key="1">
    <citation type="submission" date="2018-08" db="EMBL/GenBank/DDBJ databases">
        <title>Thalassotalea euphylliae genome.</title>
        <authorList>
            <person name="Summers S."/>
            <person name="Rice S.A."/>
            <person name="Freckelton M.L."/>
            <person name="Nedved B.T."/>
            <person name="Hadfield M.G."/>
        </authorList>
    </citation>
    <scope>NUCLEOTIDE SEQUENCE [LARGE SCALE GENOMIC DNA]</scope>
    <source>
        <strain evidence="13 14">H2</strain>
    </source>
</reference>
<comment type="cofactor">
    <cofactor evidence="10">
        <name>[2Fe-2S] cluster</name>
        <dbReference type="ChEBI" id="CHEBI:190135"/>
    </cofactor>
</comment>
<evidence type="ECO:0000256" key="10">
    <source>
        <dbReference type="ARBA" id="ARBA00034078"/>
    </source>
</evidence>
<dbReference type="PROSITE" id="PS00197">
    <property type="entry name" value="2FE2S_FER_1"/>
    <property type="match status" value="1"/>
</dbReference>
<dbReference type="GO" id="GO:0050660">
    <property type="term" value="F:flavin adenine dinucleotide binding"/>
    <property type="evidence" value="ECO:0007669"/>
    <property type="project" value="TreeGrafter"/>
</dbReference>
<dbReference type="AlphaFoldDB" id="A0A3E0UDK0"/>
<keyword evidence="8" id="KW-0411">Iron-sulfur</keyword>
<evidence type="ECO:0000256" key="8">
    <source>
        <dbReference type="ARBA" id="ARBA00023014"/>
    </source>
</evidence>
<organism evidence="13 14">
    <name type="scientific">Thalassotalea euphylliae</name>
    <dbReference type="NCBI Taxonomy" id="1655234"/>
    <lineage>
        <taxon>Bacteria</taxon>
        <taxon>Pseudomonadati</taxon>
        <taxon>Pseudomonadota</taxon>
        <taxon>Gammaproteobacteria</taxon>
        <taxon>Alteromonadales</taxon>
        <taxon>Colwelliaceae</taxon>
        <taxon>Thalassotalea</taxon>
    </lineage>
</organism>
<dbReference type="SUPFAM" id="SSF52343">
    <property type="entry name" value="Ferredoxin reductase-like, C-terminal NADP-linked domain"/>
    <property type="match status" value="1"/>
</dbReference>
<dbReference type="PROSITE" id="PS51085">
    <property type="entry name" value="2FE2S_FER_2"/>
    <property type="match status" value="1"/>
</dbReference>
<dbReference type="InterPro" id="IPR001709">
    <property type="entry name" value="Flavoprot_Pyr_Nucl_cyt_Rdtase"/>
</dbReference>
<keyword evidence="5" id="KW-0274">FAD</keyword>
<dbReference type="Pfam" id="PF00175">
    <property type="entry name" value="NAD_binding_1"/>
    <property type="match status" value="1"/>
</dbReference>
<evidence type="ECO:0000256" key="5">
    <source>
        <dbReference type="ARBA" id="ARBA00022827"/>
    </source>
</evidence>
<dbReference type="Gene3D" id="2.40.30.10">
    <property type="entry name" value="Translation factors"/>
    <property type="match status" value="1"/>
</dbReference>
<dbReference type="CDD" id="cd06214">
    <property type="entry name" value="PA_degradation_oxidoreductase_like"/>
    <property type="match status" value="1"/>
</dbReference>
<dbReference type="Pfam" id="PF00111">
    <property type="entry name" value="Fer2"/>
    <property type="match status" value="1"/>
</dbReference>
<dbReference type="InterPro" id="IPR001433">
    <property type="entry name" value="OxRdtase_FAD/NAD-bd"/>
</dbReference>
<dbReference type="PANTHER" id="PTHR47354:SF8">
    <property type="entry name" value="1,2-PHENYLACETYL-COA EPOXIDASE, SUBUNIT E"/>
    <property type="match status" value="1"/>
</dbReference>
<keyword evidence="3" id="KW-0001">2Fe-2S</keyword>
<dbReference type="Gene3D" id="3.40.50.80">
    <property type="entry name" value="Nucleotide-binding domain of ferredoxin-NADP reductase (FNR) module"/>
    <property type="match status" value="1"/>
</dbReference>
<evidence type="ECO:0000256" key="6">
    <source>
        <dbReference type="ARBA" id="ARBA00023002"/>
    </source>
</evidence>
<dbReference type="SUPFAM" id="SSF54292">
    <property type="entry name" value="2Fe-2S ferredoxin-like"/>
    <property type="match status" value="1"/>
</dbReference>
<evidence type="ECO:0000256" key="9">
    <source>
        <dbReference type="ARBA" id="ARBA00023075"/>
    </source>
</evidence>
<dbReference type="RefSeq" id="WP_115998852.1">
    <property type="nucleotide sequence ID" value="NZ_QUOV01000001.1"/>
</dbReference>
<dbReference type="InterPro" id="IPR006058">
    <property type="entry name" value="2Fe2S_fd_BS"/>
</dbReference>